<dbReference type="RefSeq" id="WP_102578413.1">
    <property type="nucleotide sequence ID" value="NZ_MCYL01000002.1"/>
</dbReference>
<evidence type="ECO:0000313" key="2">
    <source>
        <dbReference type="EMBL" id="PML59326.1"/>
    </source>
</evidence>
<proteinExistence type="predicted"/>
<dbReference type="Gene3D" id="3.20.20.450">
    <property type="entry name" value="EAL domain"/>
    <property type="match status" value="1"/>
</dbReference>
<dbReference type="EMBL" id="MCYL01000002">
    <property type="protein sequence ID" value="PML59326.1"/>
    <property type="molecule type" value="Genomic_DNA"/>
</dbReference>
<dbReference type="InterPro" id="IPR001633">
    <property type="entry name" value="EAL_dom"/>
</dbReference>
<organism evidence="2 3">
    <name type="scientific">Vibrio lentus</name>
    <dbReference type="NCBI Taxonomy" id="136468"/>
    <lineage>
        <taxon>Bacteria</taxon>
        <taxon>Pseudomonadati</taxon>
        <taxon>Pseudomonadota</taxon>
        <taxon>Gammaproteobacteria</taxon>
        <taxon>Vibrionales</taxon>
        <taxon>Vibrionaceae</taxon>
        <taxon>Vibrio</taxon>
    </lineage>
</organism>
<dbReference type="Proteomes" id="UP000235746">
    <property type="component" value="Unassembled WGS sequence"/>
</dbReference>
<feature type="domain" description="EAL" evidence="1">
    <location>
        <begin position="1"/>
        <end position="239"/>
    </location>
</feature>
<dbReference type="AlphaFoldDB" id="A0A2N7IMC9"/>
<name>A0A2N7IMC9_9VIBR</name>
<comment type="caution">
    <text evidence="2">The sequence shown here is derived from an EMBL/GenBank/DDBJ whole genome shotgun (WGS) entry which is preliminary data.</text>
</comment>
<reference evidence="3" key="1">
    <citation type="submission" date="2016-07" db="EMBL/GenBank/DDBJ databases">
        <title>Nontailed viruses are major unrecognized killers of bacteria in the ocean.</title>
        <authorList>
            <person name="Kauffman K."/>
            <person name="Hussain F."/>
            <person name="Yang J."/>
            <person name="Arevalo P."/>
            <person name="Brown J."/>
            <person name="Cutler M."/>
            <person name="Kelly L."/>
            <person name="Polz M.F."/>
        </authorList>
    </citation>
    <scope>NUCLEOTIDE SEQUENCE [LARGE SCALE GENOMIC DNA]</scope>
    <source>
        <strain evidence="3">10N.261.51.B8</strain>
    </source>
</reference>
<dbReference type="PROSITE" id="PS50883">
    <property type="entry name" value="EAL"/>
    <property type="match status" value="1"/>
</dbReference>
<evidence type="ECO:0000313" key="3">
    <source>
        <dbReference type="Proteomes" id="UP000235746"/>
    </source>
</evidence>
<protein>
    <submittedName>
        <fullName evidence="2">EAL domain-containing protein</fullName>
    </submittedName>
</protein>
<dbReference type="InterPro" id="IPR035919">
    <property type="entry name" value="EAL_sf"/>
</dbReference>
<gene>
    <name evidence="2" type="ORF">BCT74_01965</name>
</gene>
<evidence type="ECO:0000259" key="1">
    <source>
        <dbReference type="PROSITE" id="PS50883"/>
    </source>
</evidence>
<accession>A0A2N7IMC9</accession>
<sequence>MCRFIFELSEKLISHSVVNVDYKIQEINCFSSYEPVGYEILINSSKLSESERKLVFSNDVKHPNSVRRMMKRVMYSIKNKKDTKEKLSNKSLFINLERSNLCDHYLLSELKKASNMLRKNSINLVIEITERDTCPQCKRVSDGLKLLNIMDIPLAIDDFDIYSGDYRNEEFKKGIYSYVKIIAPTNEEEKNKLALFRHQNPNEKIIIENVENQSDLDFLKKIKPSAVQGFFFDAECALS</sequence>
<dbReference type="SUPFAM" id="SSF141868">
    <property type="entry name" value="EAL domain-like"/>
    <property type="match status" value="1"/>
</dbReference>